<dbReference type="EMBL" id="QICS01000007">
    <property type="protein sequence ID" value="PXV89139.1"/>
    <property type="molecule type" value="Genomic_DNA"/>
</dbReference>
<evidence type="ECO:0000256" key="1">
    <source>
        <dbReference type="ARBA" id="ARBA00022729"/>
    </source>
</evidence>
<evidence type="ECO:0000313" key="6">
    <source>
        <dbReference type="Proteomes" id="UP000247523"/>
    </source>
</evidence>
<reference evidence="5 6" key="1">
    <citation type="submission" date="2018-05" db="EMBL/GenBank/DDBJ databases">
        <title>Genomic Encyclopedia of Type Strains, Phase IV (KMG-IV): sequencing the most valuable type-strain genomes for metagenomic binning, comparative biology and taxonomic classification.</title>
        <authorList>
            <person name="Goeker M."/>
        </authorList>
    </citation>
    <scope>NUCLEOTIDE SEQUENCE [LARGE SCALE GENOMIC DNA]</scope>
    <source>
        <strain evidence="5 6">DSM 28816</strain>
    </source>
</reference>
<organism evidence="5 6">
    <name type="scientific">Lachnotalea glycerini</name>
    <dbReference type="NCBI Taxonomy" id="1763509"/>
    <lineage>
        <taxon>Bacteria</taxon>
        <taxon>Bacillati</taxon>
        <taxon>Bacillota</taxon>
        <taxon>Clostridia</taxon>
        <taxon>Lachnospirales</taxon>
        <taxon>Lachnospiraceae</taxon>
        <taxon>Lachnotalea</taxon>
    </lineage>
</organism>
<dbReference type="GO" id="GO:0030288">
    <property type="term" value="C:outer membrane-bounded periplasmic space"/>
    <property type="evidence" value="ECO:0007669"/>
    <property type="project" value="TreeGrafter"/>
</dbReference>
<gene>
    <name evidence="5" type="ORF">C8E03_107116</name>
</gene>
<comment type="caution">
    <text evidence="5">The sequence shown here is derived from an EMBL/GenBank/DDBJ whole genome shotgun (WGS) entry which is preliminary data.</text>
</comment>
<feature type="domain" description="5'-Nucleotidase C-terminal" evidence="4">
    <location>
        <begin position="312"/>
        <end position="464"/>
    </location>
</feature>
<protein>
    <submittedName>
        <fullName evidence="5">2',3'-cyclic-nucleotide 2'-phosphodiesterase/3'-nucleotidase</fullName>
    </submittedName>
</protein>
<dbReference type="GO" id="GO:0016787">
    <property type="term" value="F:hydrolase activity"/>
    <property type="evidence" value="ECO:0007669"/>
    <property type="project" value="UniProtKB-KW"/>
</dbReference>
<dbReference type="PRINTS" id="PR01607">
    <property type="entry name" value="APYRASEFAMLY"/>
</dbReference>
<dbReference type="InterPro" id="IPR006179">
    <property type="entry name" value="5_nucleotidase/apyrase"/>
</dbReference>
<feature type="domain" description="Calcineurin-like phosphoesterase" evidence="3">
    <location>
        <begin position="5"/>
        <end position="227"/>
    </location>
</feature>
<dbReference type="GO" id="GO:0000166">
    <property type="term" value="F:nucleotide binding"/>
    <property type="evidence" value="ECO:0007669"/>
    <property type="project" value="UniProtKB-KW"/>
</dbReference>
<dbReference type="Pfam" id="PF00149">
    <property type="entry name" value="Metallophos"/>
    <property type="match status" value="1"/>
</dbReference>
<evidence type="ECO:0000313" key="5">
    <source>
        <dbReference type="EMBL" id="PXV89139.1"/>
    </source>
</evidence>
<dbReference type="InterPro" id="IPR029052">
    <property type="entry name" value="Metallo-depent_PP-like"/>
</dbReference>
<dbReference type="AlphaFoldDB" id="A0A318ER68"/>
<dbReference type="InterPro" id="IPR004843">
    <property type="entry name" value="Calcineurin-like_PHP"/>
</dbReference>
<evidence type="ECO:0000256" key="2">
    <source>
        <dbReference type="RuleBase" id="RU362119"/>
    </source>
</evidence>
<dbReference type="InterPro" id="IPR008334">
    <property type="entry name" value="5'-Nucleotdase_C"/>
</dbReference>
<comment type="similarity">
    <text evidence="2">Belongs to the 5'-nucleotidase family.</text>
</comment>
<accession>A0A318ER68</accession>
<dbReference type="SUPFAM" id="SSF56300">
    <property type="entry name" value="Metallo-dependent phosphatases"/>
    <property type="match status" value="1"/>
</dbReference>
<keyword evidence="2" id="KW-0547">Nucleotide-binding</keyword>
<evidence type="ECO:0000259" key="4">
    <source>
        <dbReference type="Pfam" id="PF02872"/>
    </source>
</evidence>
<dbReference type="Proteomes" id="UP000247523">
    <property type="component" value="Unassembled WGS sequence"/>
</dbReference>
<name>A0A318ER68_9FIRM</name>
<dbReference type="Gene3D" id="3.90.780.10">
    <property type="entry name" value="5'-Nucleotidase, C-terminal domain"/>
    <property type="match status" value="1"/>
</dbReference>
<dbReference type="Pfam" id="PF02872">
    <property type="entry name" value="5_nucleotid_C"/>
    <property type="match status" value="1"/>
</dbReference>
<dbReference type="GO" id="GO:0009166">
    <property type="term" value="P:nucleotide catabolic process"/>
    <property type="evidence" value="ECO:0007669"/>
    <property type="project" value="InterPro"/>
</dbReference>
<dbReference type="PANTHER" id="PTHR11575:SF6">
    <property type="entry name" value="2',3'-CYCLIC-NUCLEOTIDE 2'-PHOSPHODIESTERASE_3'-NUCLEOTIDASE"/>
    <property type="match status" value="1"/>
</dbReference>
<proteinExistence type="inferred from homology"/>
<dbReference type="RefSeq" id="WP_110291293.1">
    <property type="nucleotide sequence ID" value="NZ_QICS01000007.1"/>
</dbReference>
<keyword evidence="2" id="KW-0378">Hydrolase</keyword>
<sequence length="505" mass="58460">MRNSIKIYYTSDIHGYFFPTSYADKKVKEMGLFQCANQFKKDGNTLIIDGGDMLQGSAFAYYCQNQIKSNQIIAQIMNSCGYDYVTIGNHDFNYGQDYLKDYIKSLNAKCVCQNVKDLNNNYLYPYDIKMMENGMKVGIVGLVTDYVNIWEKKENLEHLNITDTFKEAQYSLEQLRNQVDITLCIYHGGFERNLETGELLSETSENIAYRICKELDFDLLLTGHQHMSIHGQYVHHTYVLQPKENGVEYHVAEISVENKDVKIQSRIEKPKRKEEFDTNAFYLIETKVQSWLEKKVGELTKALMPESKLKMASEGNEIASFINYIQLYYSKAQISVCSLPNDVKGFDKIVTRRDIIATYPYPNTLVVLEMTGEDVKAAIERSAEYFQLNDRGELTIAKQFLEPKTEHYNYDYYAGIEYQIDPAKKPGERVSLLKYHQKNIAEEDIFLVCINNYRASGAGGYSMYPKCKKVKEINTEMVELILNFFETHQNTVTKIPKKKRIVTLK</sequence>
<dbReference type="SUPFAM" id="SSF55816">
    <property type="entry name" value="5'-nucleotidase (syn. UDP-sugar hydrolase), C-terminal domain"/>
    <property type="match status" value="1"/>
</dbReference>
<dbReference type="Gene3D" id="3.60.21.10">
    <property type="match status" value="1"/>
</dbReference>
<keyword evidence="1" id="KW-0732">Signal</keyword>
<dbReference type="InterPro" id="IPR036907">
    <property type="entry name" value="5'-Nucleotdase_C_sf"/>
</dbReference>
<dbReference type="PANTHER" id="PTHR11575">
    <property type="entry name" value="5'-NUCLEOTIDASE-RELATED"/>
    <property type="match status" value="1"/>
</dbReference>
<evidence type="ECO:0000259" key="3">
    <source>
        <dbReference type="Pfam" id="PF00149"/>
    </source>
</evidence>